<feature type="domain" description="DUF4283" evidence="1">
    <location>
        <begin position="5"/>
        <end position="90"/>
    </location>
</feature>
<dbReference type="Proteomes" id="UP001157006">
    <property type="component" value="Chromosome 2"/>
</dbReference>
<dbReference type="PANTHER" id="PTHR31286:SF176">
    <property type="entry name" value="DUF4283 DOMAIN PROTEIN"/>
    <property type="match status" value="1"/>
</dbReference>
<sequence length="151" mass="17114">MGLDSCKHNLHGRILWPKGSTPLTVQQLKTKLQALWSSLPKWGVTSLGKGFFEFSFSSIEDVRRVRATPSWNLNPGILKLFPWTKDFIPSNMNQSSAQVWVQIHGLAQEYWRPKIIFTIASSLGTPICIDSSSNKPLLETFWTLCSCLGRY</sequence>
<dbReference type="Pfam" id="PF14111">
    <property type="entry name" value="DUF4283"/>
    <property type="match status" value="1"/>
</dbReference>
<evidence type="ECO:0000313" key="3">
    <source>
        <dbReference type="Proteomes" id="UP001157006"/>
    </source>
</evidence>
<dbReference type="PANTHER" id="PTHR31286">
    <property type="entry name" value="GLYCINE-RICH CELL WALL STRUCTURAL PROTEIN 1.8-LIKE"/>
    <property type="match status" value="1"/>
</dbReference>
<evidence type="ECO:0000259" key="1">
    <source>
        <dbReference type="Pfam" id="PF14111"/>
    </source>
</evidence>
<reference evidence="2 3" key="1">
    <citation type="submission" date="2023-01" db="EMBL/GenBank/DDBJ databases">
        <authorList>
            <person name="Kreplak J."/>
        </authorList>
    </citation>
    <scope>NUCLEOTIDE SEQUENCE [LARGE SCALE GENOMIC DNA]</scope>
</reference>
<dbReference type="InterPro" id="IPR040256">
    <property type="entry name" value="At4g02000-like"/>
</dbReference>
<protein>
    <recommendedName>
        <fullName evidence="1">DUF4283 domain-containing protein</fullName>
    </recommendedName>
</protein>
<dbReference type="InterPro" id="IPR025558">
    <property type="entry name" value="DUF4283"/>
</dbReference>
<accession>A0AAV0ZP63</accession>
<keyword evidence="3" id="KW-1185">Reference proteome</keyword>
<gene>
    <name evidence="2" type="ORF">VFH_II204360</name>
</gene>
<name>A0AAV0ZP63_VICFA</name>
<organism evidence="2 3">
    <name type="scientific">Vicia faba</name>
    <name type="common">Broad bean</name>
    <name type="synonym">Faba vulgaris</name>
    <dbReference type="NCBI Taxonomy" id="3906"/>
    <lineage>
        <taxon>Eukaryota</taxon>
        <taxon>Viridiplantae</taxon>
        <taxon>Streptophyta</taxon>
        <taxon>Embryophyta</taxon>
        <taxon>Tracheophyta</taxon>
        <taxon>Spermatophyta</taxon>
        <taxon>Magnoliopsida</taxon>
        <taxon>eudicotyledons</taxon>
        <taxon>Gunneridae</taxon>
        <taxon>Pentapetalae</taxon>
        <taxon>rosids</taxon>
        <taxon>fabids</taxon>
        <taxon>Fabales</taxon>
        <taxon>Fabaceae</taxon>
        <taxon>Papilionoideae</taxon>
        <taxon>50 kb inversion clade</taxon>
        <taxon>NPAAA clade</taxon>
        <taxon>Hologalegina</taxon>
        <taxon>IRL clade</taxon>
        <taxon>Fabeae</taxon>
        <taxon>Vicia</taxon>
    </lineage>
</organism>
<evidence type="ECO:0000313" key="2">
    <source>
        <dbReference type="EMBL" id="CAI8600059.1"/>
    </source>
</evidence>
<dbReference type="AlphaFoldDB" id="A0AAV0ZP63"/>
<proteinExistence type="predicted"/>
<dbReference type="EMBL" id="OX451737">
    <property type="protein sequence ID" value="CAI8600059.1"/>
    <property type="molecule type" value="Genomic_DNA"/>
</dbReference>